<accession>A0A7X6RKP8</accession>
<keyword evidence="1" id="KW-0175">Coiled coil</keyword>
<dbReference type="EMBL" id="JAAXPE010000046">
    <property type="protein sequence ID" value="NKY89405.1"/>
    <property type="molecule type" value="Genomic_DNA"/>
</dbReference>
<feature type="region of interest" description="Disordered" evidence="2">
    <location>
        <begin position="1"/>
        <end position="20"/>
    </location>
</feature>
<dbReference type="RefSeq" id="WP_040718131.1">
    <property type="nucleotide sequence ID" value="NZ_CAWPHS010000041.1"/>
</dbReference>
<evidence type="ECO:0000256" key="1">
    <source>
        <dbReference type="SAM" id="Coils"/>
    </source>
</evidence>
<evidence type="ECO:0000313" key="4">
    <source>
        <dbReference type="Proteomes" id="UP000523447"/>
    </source>
</evidence>
<sequence>MTTVETRQQSQADGSHGSPSIAELSVRLAAANERAALLEEQLATVTAERDAAEHRAAELEDRNRELASDLDNALDIASENALTAGRERLVPQPIYGHAFAGLVGDRDREGIDR</sequence>
<evidence type="ECO:0000313" key="3">
    <source>
        <dbReference type="EMBL" id="NKY89405.1"/>
    </source>
</evidence>
<dbReference type="Proteomes" id="UP000523447">
    <property type="component" value="Unassembled WGS sequence"/>
</dbReference>
<protein>
    <submittedName>
        <fullName evidence="3">Uncharacterized protein</fullName>
    </submittedName>
</protein>
<keyword evidence="4" id="KW-1185">Reference proteome</keyword>
<name>A0A7X6RKP8_9NOCA</name>
<dbReference type="AlphaFoldDB" id="A0A7X6RKP8"/>
<evidence type="ECO:0000256" key="2">
    <source>
        <dbReference type="SAM" id="MobiDB-lite"/>
    </source>
</evidence>
<feature type="coiled-coil region" evidence="1">
    <location>
        <begin position="21"/>
        <end position="76"/>
    </location>
</feature>
<feature type="compositionally biased region" description="Polar residues" evidence="2">
    <location>
        <begin position="1"/>
        <end position="13"/>
    </location>
</feature>
<gene>
    <name evidence="3" type="ORF">HGA07_27875</name>
</gene>
<organism evidence="3 4">
    <name type="scientific">Nocardia veterana</name>
    <dbReference type="NCBI Taxonomy" id="132249"/>
    <lineage>
        <taxon>Bacteria</taxon>
        <taxon>Bacillati</taxon>
        <taxon>Actinomycetota</taxon>
        <taxon>Actinomycetes</taxon>
        <taxon>Mycobacteriales</taxon>
        <taxon>Nocardiaceae</taxon>
        <taxon>Nocardia</taxon>
    </lineage>
</organism>
<proteinExistence type="predicted"/>
<comment type="caution">
    <text evidence="3">The sequence shown here is derived from an EMBL/GenBank/DDBJ whole genome shotgun (WGS) entry which is preliminary data.</text>
</comment>
<reference evidence="3 4" key="1">
    <citation type="submission" date="2020-04" db="EMBL/GenBank/DDBJ databases">
        <title>MicrobeNet Type strains.</title>
        <authorList>
            <person name="Nicholson A.C."/>
        </authorList>
    </citation>
    <scope>NUCLEOTIDE SEQUENCE [LARGE SCALE GENOMIC DNA]</scope>
    <source>
        <strain evidence="3 4">DSM 44445</strain>
    </source>
</reference>